<dbReference type="CDD" id="cd00761">
    <property type="entry name" value="Glyco_tranf_GTA_type"/>
    <property type="match status" value="1"/>
</dbReference>
<keyword evidence="2" id="KW-0808">Transferase</keyword>
<protein>
    <submittedName>
        <fullName evidence="2">Glycosyl transferase family 2</fullName>
    </submittedName>
</protein>
<organism evidence="2 3">
    <name type="scientific">Desulfovibrio gilichinskyi</name>
    <dbReference type="NCBI Taxonomy" id="1519643"/>
    <lineage>
        <taxon>Bacteria</taxon>
        <taxon>Pseudomonadati</taxon>
        <taxon>Thermodesulfobacteriota</taxon>
        <taxon>Desulfovibrionia</taxon>
        <taxon>Desulfovibrionales</taxon>
        <taxon>Desulfovibrionaceae</taxon>
        <taxon>Desulfovibrio</taxon>
    </lineage>
</organism>
<reference evidence="3" key="1">
    <citation type="submission" date="2017-04" db="EMBL/GenBank/DDBJ databases">
        <authorList>
            <person name="Varghese N."/>
            <person name="Submissions S."/>
        </authorList>
    </citation>
    <scope>NUCLEOTIDE SEQUENCE [LARGE SCALE GENOMIC DNA]</scope>
    <source>
        <strain evidence="3">K3S</strain>
    </source>
</reference>
<dbReference type="GO" id="GO:0016758">
    <property type="term" value="F:hexosyltransferase activity"/>
    <property type="evidence" value="ECO:0007669"/>
    <property type="project" value="UniProtKB-ARBA"/>
</dbReference>
<dbReference type="EMBL" id="FWZU01000002">
    <property type="protein sequence ID" value="SMF04355.1"/>
    <property type="molecule type" value="Genomic_DNA"/>
</dbReference>
<evidence type="ECO:0000313" key="3">
    <source>
        <dbReference type="Proteomes" id="UP000192906"/>
    </source>
</evidence>
<dbReference type="RefSeq" id="WP_085100184.1">
    <property type="nucleotide sequence ID" value="NZ_FWZU01000002.1"/>
</dbReference>
<dbReference type="OrthoDB" id="6383742at2"/>
<dbReference type="PANTHER" id="PTHR22916">
    <property type="entry name" value="GLYCOSYLTRANSFERASE"/>
    <property type="match status" value="1"/>
</dbReference>
<dbReference type="InterPro" id="IPR029044">
    <property type="entry name" value="Nucleotide-diphossugar_trans"/>
</dbReference>
<dbReference type="Gene3D" id="3.90.550.10">
    <property type="entry name" value="Spore Coat Polysaccharide Biosynthesis Protein SpsA, Chain A"/>
    <property type="match status" value="1"/>
</dbReference>
<name>A0A1X7CWB0_9BACT</name>
<dbReference type="InterPro" id="IPR001173">
    <property type="entry name" value="Glyco_trans_2-like"/>
</dbReference>
<sequence length="274" mass="31353">MTLLSIIIPNYNYGRFADRFFRSVIAQTMDLQSVEILFVDDGSTDDSIKQAQKWAEKIECDKFEILTPPRTGKPGLVRNYGLERAKGDSLICIDHDDILHPEFLSTCLETLNNNPEIGFVYTDYLENSLEGAREVHLPKFCKAHLRTQNTLSPSAMYRRELWDSGIRYRANTAYEDWDYWVQCLMTGAAFQLIPKVLYNYEVHGNNFSIGAVKDDGVAKAQIVLNNPSFFHPMVVHWAEDHLRGRVYAAAFQRGCIPRPEDIKALLNKIEAGIR</sequence>
<dbReference type="STRING" id="1519643.SAMN06295933_1346"/>
<evidence type="ECO:0000259" key="1">
    <source>
        <dbReference type="Pfam" id="PF00535"/>
    </source>
</evidence>
<dbReference type="PANTHER" id="PTHR22916:SF3">
    <property type="entry name" value="UDP-GLCNAC:BETAGAL BETA-1,3-N-ACETYLGLUCOSAMINYLTRANSFERASE-LIKE PROTEIN 1"/>
    <property type="match status" value="1"/>
</dbReference>
<proteinExistence type="predicted"/>
<accession>A0A1X7CWB0</accession>
<feature type="domain" description="Glycosyltransferase 2-like" evidence="1">
    <location>
        <begin position="5"/>
        <end position="133"/>
    </location>
</feature>
<keyword evidence="3" id="KW-1185">Reference proteome</keyword>
<gene>
    <name evidence="2" type="ORF">SAMN06295933_1346</name>
</gene>
<evidence type="ECO:0000313" key="2">
    <source>
        <dbReference type="EMBL" id="SMF04355.1"/>
    </source>
</evidence>
<dbReference type="SUPFAM" id="SSF53448">
    <property type="entry name" value="Nucleotide-diphospho-sugar transferases"/>
    <property type="match status" value="1"/>
</dbReference>
<dbReference type="Pfam" id="PF00535">
    <property type="entry name" value="Glycos_transf_2"/>
    <property type="match status" value="1"/>
</dbReference>
<dbReference type="Proteomes" id="UP000192906">
    <property type="component" value="Unassembled WGS sequence"/>
</dbReference>
<dbReference type="AlphaFoldDB" id="A0A1X7CWB0"/>